<feature type="compositionally biased region" description="Acidic residues" evidence="1">
    <location>
        <begin position="62"/>
        <end position="82"/>
    </location>
</feature>
<accession>A0A1Z5KR36</accession>
<dbReference type="Proteomes" id="UP000198406">
    <property type="component" value="Unassembled WGS sequence"/>
</dbReference>
<keyword evidence="3" id="KW-1185">Reference proteome</keyword>
<protein>
    <submittedName>
        <fullName evidence="2">Uncharacterized protein</fullName>
    </submittedName>
</protein>
<feature type="region of interest" description="Disordered" evidence="1">
    <location>
        <begin position="62"/>
        <end position="86"/>
    </location>
</feature>
<dbReference type="InParanoid" id="A0A1Z5KR36"/>
<comment type="caution">
    <text evidence="2">The sequence shown here is derived from an EMBL/GenBank/DDBJ whole genome shotgun (WGS) entry which is preliminary data.</text>
</comment>
<evidence type="ECO:0000313" key="3">
    <source>
        <dbReference type="Proteomes" id="UP000198406"/>
    </source>
</evidence>
<evidence type="ECO:0000313" key="2">
    <source>
        <dbReference type="EMBL" id="GAX28647.1"/>
    </source>
</evidence>
<organism evidence="2 3">
    <name type="scientific">Fistulifera solaris</name>
    <name type="common">Oleaginous diatom</name>
    <dbReference type="NCBI Taxonomy" id="1519565"/>
    <lineage>
        <taxon>Eukaryota</taxon>
        <taxon>Sar</taxon>
        <taxon>Stramenopiles</taxon>
        <taxon>Ochrophyta</taxon>
        <taxon>Bacillariophyta</taxon>
        <taxon>Bacillariophyceae</taxon>
        <taxon>Bacillariophycidae</taxon>
        <taxon>Naviculales</taxon>
        <taxon>Naviculaceae</taxon>
        <taxon>Fistulifera</taxon>
    </lineage>
</organism>
<dbReference type="OrthoDB" id="49525at2759"/>
<sequence>MTRSAFRLAQLNPLPSEHAKLGVAAGRGAITVERLKKDTIIDSDSEDEEVAVTCFRGLRVEDEFDSSDDDDESSNATDDELDGPFSAGREGVVRFVSRRVAVGDSELVKPTPSAAKAETFSFMKDAGECCFNPPLSSFSLHATGGSNDEEEIEEVDVERRDDESQQSSSSSEACDEYDLASRIVSECTDGSASDTIGFDYFALGDSDNDDELSEILENLAQSSASGVQDEMETSERFIGVMGDSDDLVSTPKAKRVLSYNTLSELSEEGKLKIGPNKRPRLMGQPSSLLAALALNTAAMYDKSAISADEEDKICSTMKDELLDCGDSNLAVKKPIPLLTPPSSPFTMTIDGDVPTAVCEWPSNLVVDSAMTVACELSPLSLASLEDLELRDTDFNCLAC</sequence>
<gene>
    <name evidence="2" type="ORF">FisN_1Hh560</name>
</gene>
<dbReference type="AlphaFoldDB" id="A0A1Z5KR36"/>
<dbReference type="EMBL" id="BDSP01000277">
    <property type="protein sequence ID" value="GAX28647.1"/>
    <property type="molecule type" value="Genomic_DNA"/>
</dbReference>
<evidence type="ECO:0000256" key="1">
    <source>
        <dbReference type="SAM" id="MobiDB-lite"/>
    </source>
</evidence>
<feature type="region of interest" description="Disordered" evidence="1">
    <location>
        <begin position="141"/>
        <end position="175"/>
    </location>
</feature>
<reference evidence="2 3" key="1">
    <citation type="journal article" date="2015" name="Plant Cell">
        <title>Oil accumulation by the oleaginous diatom Fistulifera solaris as revealed by the genome and transcriptome.</title>
        <authorList>
            <person name="Tanaka T."/>
            <person name="Maeda Y."/>
            <person name="Veluchamy A."/>
            <person name="Tanaka M."/>
            <person name="Abida H."/>
            <person name="Marechal E."/>
            <person name="Bowler C."/>
            <person name="Muto M."/>
            <person name="Sunaga Y."/>
            <person name="Tanaka M."/>
            <person name="Yoshino T."/>
            <person name="Taniguchi T."/>
            <person name="Fukuda Y."/>
            <person name="Nemoto M."/>
            <person name="Matsumoto M."/>
            <person name="Wong P.S."/>
            <person name="Aburatani S."/>
            <person name="Fujibuchi W."/>
        </authorList>
    </citation>
    <scope>NUCLEOTIDE SEQUENCE [LARGE SCALE GENOMIC DNA]</scope>
    <source>
        <strain evidence="2 3">JPCC DA0580</strain>
    </source>
</reference>
<feature type="compositionally biased region" description="Acidic residues" evidence="1">
    <location>
        <begin position="147"/>
        <end position="156"/>
    </location>
</feature>
<proteinExistence type="predicted"/>
<name>A0A1Z5KR36_FISSO</name>